<dbReference type="GO" id="GO:0016020">
    <property type="term" value="C:membrane"/>
    <property type="evidence" value="ECO:0007669"/>
    <property type="project" value="TreeGrafter"/>
</dbReference>
<comment type="subcellular location">
    <subcellularLocation>
        <location evidence="9">Endomembrane system</location>
        <topology evidence="9">Single-pass membrane protein</topology>
    </subcellularLocation>
    <subcellularLocation>
        <location evidence="1">Nucleus envelope</location>
    </subcellularLocation>
</comment>
<dbReference type="Gene3D" id="3.40.50.12190">
    <property type="match status" value="1"/>
</dbReference>
<evidence type="ECO:0000256" key="8">
    <source>
        <dbReference type="ARBA" id="ARBA00023242"/>
    </source>
</evidence>
<sequence>MDSRVSEDIVSRPLRRSTRQSSGTVKVVTVEPTTRGPLKRTRKGLKNHAPVPAVNGSSDVETSSDDDDSPSKKSRTETERPVDESGDEKEMDVQESVEDLEKNEDLEMDNIQDASYGTHQLTTHFGNRGDINLSPRVDLGHRSSLAINEESDWRETKSVKPSTKEPVAPAKSAALNRAPGLFISMADYNRKMEAKATVKPSTKEPVAPTKSDALIRPPGLFISMADYKRKMEAKTTGIPTVNHHVPRAYPASEKSYTTRQRSNNIPKQKESTRYKKQGVIWCLWRLVLLALLGWTIWLSYKILPGLIKTADGGTPPSIKPEIFPDHLALLEARFPNQRPALWRKSKIHLGRHLQTAQPTEPVSLILTAGRGAERTLHCLAQRLAASFSSVLNASVLHIDGASKSSQDSDQVKLDIDGQLRAAFEGNQPVAVIHRFEELPPGATLIFYRYCDHENAAFKRVFLLFTVLLPQDDIRGDQSLKELEENVHDYVKERLVDSSNRAGFNDMDNDKFGGLWSRISHLILPVVSVKEVEQKGC</sequence>
<keyword evidence="6 11" id="KW-0472">Membrane</keyword>
<dbReference type="GO" id="GO:0001671">
    <property type="term" value="F:ATPase activator activity"/>
    <property type="evidence" value="ECO:0007669"/>
    <property type="project" value="InterPro"/>
</dbReference>
<dbReference type="Proteomes" id="UP000314294">
    <property type="component" value="Unassembled WGS sequence"/>
</dbReference>
<gene>
    <name evidence="13" type="primary">TOR1AIP2</name>
    <name evidence="13" type="ORF">EYF80_020586</name>
</gene>
<dbReference type="GO" id="GO:0061024">
    <property type="term" value="P:membrane organization"/>
    <property type="evidence" value="ECO:0007669"/>
    <property type="project" value="TreeGrafter"/>
</dbReference>
<evidence type="ECO:0000259" key="12">
    <source>
        <dbReference type="Pfam" id="PF05609"/>
    </source>
</evidence>
<dbReference type="InterPro" id="IPR038599">
    <property type="entry name" value="LAP1C-like_C_sf"/>
</dbReference>
<dbReference type="OrthoDB" id="6258998at2759"/>
<name>A0A4Z2HTX8_9TELE</name>
<feature type="compositionally biased region" description="Basic and acidic residues" evidence="10">
    <location>
        <begin position="69"/>
        <end position="83"/>
    </location>
</feature>
<evidence type="ECO:0000256" key="6">
    <source>
        <dbReference type="ARBA" id="ARBA00023136"/>
    </source>
</evidence>
<evidence type="ECO:0000313" key="14">
    <source>
        <dbReference type="Proteomes" id="UP000314294"/>
    </source>
</evidence>
<accession>A0A4Z2HTX8</accession>
<keyword evidence="3" id="KW-0597">Phosphoprotein</keyword>
<evidence type="ECO:0000256" key="11">
    <source>
        <dbReference type="SAM" id="Phobius"/>
    </source>
</evidence>
<protein>
    <submittedName>
        <fullName evidence="13">Torsin-1A-interacting protein 2</fullName>
    </submittedName>
</protein>
<evidence type="ECO:0000256" key="3">
    <source>
        <dbReference type="ARBA" id="ARBA00022553"/>
    </source>
</evidence>
<feature type="compositionally biased region" description="Basic and acidic residues" evidence="10">
    <location>
        <begin position="1"/>
        <end position="10"/>
    </location>
</feature>
<dbReference type="InterPro" id="IPR046753">
    <property type="entry name" value="TOIP1/2_C"/>
</dbReference>
<comment type="similarity">
    <text evidence="2">Belongs to the TOR1AIP family.</text>
</comment>
<keyword evidence="7" id="KW-0325">Glycoprotein</keyword>
<feature type="compositionally biased region" description="Acidic residues" evidence="10">
    <location>
        <begin position="84"/>
        <end position="98"/>
    </location>
</feature>
<keyword evidence="8" id="KW-0539">Nucleus</keyword>
<dbReference type="AlphaFoldDB" id="A0A4Z2HTX8"/>
<dbReference type="InterPro" id="IPR008662">
    <property type="entry name" value="TOIP1/2"/>
</dbReference>
<organism evidence="13 14">
    <name type="scientific">Liparis tanakae</name>
    <name type="common">Tanaka's snailfish</name>
    <dbReference type="NCBI Taxonomy" id="230148"/>
    <lineage>
        <taxon>Eukaryota</taxon>
        <taxon>Metazoa</taxon>
        <taxon>Chordata</taxon>
        <taxon>Craniata</taxon>
        <taxon>Vertebrata</taxon>
        <taxon>Euteleostomi</taxon>
        <taxon>Actinopterygii</taxon>
        <taxon>Neopterygii</taxon>
        <taxon>Teleostei</taxon>
        <taxon>Neoteleostei</taxon>
        <taxon>Acanthomorphata</taxon>
        <taxon>Eupercaria</taxon>
        <taxon>Perciformes</taxon>
        <taxon>Cottioidei</taxon>
        <taxon>Cottales</taxon>
        <taxon>Liparidae</taxon>
        <taxon>Liparis</taxon>
    </lineage>
</organism>
<evidence type="ECO:0000313" key="13">
    <source>
        <dbReference type="EMBL" id="TNN69269.1"/>
    </source>
</evidence>
<evidence type="ECO:0000256" key="9">
    <source>
        <dbReference type="ARBA" id="ARBA00037847"/>
    </source>
</evidence>
<reference evidence="13 14" key="1">
    <citation type="submission" date="2019-03" db="EMBL/GenBank/DDBJ databases">
        <title>First draft genome of Liparis tanakae, snailfish: a comprehensive survey of snailfish specific genes.</title>
        <authorList>
            <person name="Kim W."/>
            <person name="Song I."/>
            <person name="Jeong J.-H."/>
            <person name="Kim D."/>
            <person name="Kim S."/>
            <person name="Ryu S."/>
            <person name="Song J.Y."/>
            <person name="Lee S.K."/>
        </authorList>
    </citation>
    <scope>NUCLEOTIDE SEQUENCE [LARGE SCALE GENOMIC DNA]</scope>
    <source>
        <tissue evidence="13">Muscle</tissue>
    </source>
</reference>
<feature type="compositionally biased region" description="Basic residues" evidence="10">
    <location>
        <begin position="37"/>
        <end position="46"/>
    </location>
</feature>
<comment type="caution">
    <text evidence="13">The sequence shown here is derived from an EMBL/GenBank/DDBJ whole genome shotgun (WGS) entry which is preliminary data.</text>
</comment>
<feature type="region of interest" description="Disordered" evidence="10">
    <location>
        <begin position="1"/>
        <end position="102"/>
    </location>
</feature>
<evidence type="ECO:0000256" key="4">
    <source>
        <dbReference type="ARBA" id="ARBA00022692"/>
    </source>
</evidence>
<keyword evidence="14" id="KW-1185">Reference proteome</keyword>
<keyword evidence="5 11" id="KW-1133">Transmembrane helix</keyword>
<dbReference type="Pfam" id="PF05609">
    <property type="entry name" value="LAP1_C"/>
    <property type="match status" value="1"/>
</dbReference>
<evidence type="ECO:0000256" key="10">
    <source>
        <dbReference type="SAM" id="MobiDB-lite"/>
    </source>
</evidence>
<evidence type="ECO:0000256" key="1">
    <source>
        <dbReference type="ARBA" id="ARBA00004259"/>
    </source>
</evidence>
<feature type="region of interest" description="Disordered" evidence="10">
    <location>
        <begin position="151"/>
        <end position="170"/>
    </location>
</feature>
<proteinExistence type="inferred from homology"/>
<dbReference type="EMBL" id="SRLO01000178">
    <property type="protein sequence ID" value="TNN69269.1"/>
    <property type="molecule type" value="Genomic_DNA"/>
</dbReference>
<feature type="transmembrane region" description="Helical" evidence="11">
    <location>
        <begin position="278"/>
        <end position="300"/>
    </location>
</feature>
<feature type="domain" description="Torsin-1A-interacting protein 1/2 AAA+ activator" evidence="12">
    <location>
        <begin position="321"/>
        <end position="536"/>
    </location>
</feature>
<keyword evidence="4 11" id="KW-0812">Transmembrane</keyword>
<dbReference type="GO" id="GO:0005635">
    <property type="term" value="C:nuclear envelope"/>
    <property type="evidence" value="ECO:0007669"/>
    <property type="project" value="UniProtKB-SubCell"/>
</dbReference>
<evidence type="ECO:0000256" key="5">
    <source>
        <dbReference type="ARBA" id="ARBA00022989"/>
    </source>
</evidence>
<evidence type="ECO:0000256" key="2">
    <source>
        <dbReference type="ARBA" id="ARBA00007860"/>
    </source>
</evidence>
<dbReference type="PANTHER" id="PTHR18843">
    <property type="entry name" value="TORSIN-1A-INTERACTING PROTEIN"/>
    <property type="match status" value="1"/>
</dbReference>
<evidence type="ECO:0000256" key="7">
    <source>
        <dbReference type="ARBA" id="ARBA00023180"/>
    </source>
</evidence>
<dbReference type="PANTHER" id="PTHR18843:SF7">
    <property type="entry name" value="LAMINA-ASSOCIATED POLYPEPTIDE 1B ISOFORM 1-RELATED"/>
    <property type="match status" value="1"/>
</dbReference>